<reference evidence="1" key="1">
    <citation type="submission" date="2020-05" db="EMBL/GenBank/DDBJ databases">
        <authorList>
            <person name="Chiriac C."/>
            <person name="Salcher M."/>
            <person name="Ghai R."/>
            <person name="Kavagutti S V."/>
        </authorList>
    </citation>
    <scope>NUCLEOTIDE SEQUENCE</scope>
</reference>
<protein>
    <submittedName>
        <fullName evidence="1">Uncharacterized protein</fullName>
    </submittedName>
</protein>
<organism evidence="1">
    <name type="scientific">uncultured Caudovirales phage</name>
    <dbReference type="NCBI Taxonomy" id="2100421"/>
    <lineage>
        <taxon>Viruses</taxon>
        <taxon>Duplodnaviria</taxon>
        <taxon>Heunggongvirae</taxon>
        <taxon>Uroviricota</taxon>
        <taxon>Caudoviricetes</taxon>
        <taxon>Peduoviridae</taxon>
        <taxon>Maltschvirus</taxon>
        <taxon>Maltschvirus maltsch</taxon>
    </lineage>
</organism>
<sequence length="96" mass="10134">MIETKTITVTATGQQAVIPLDPAKNNTLICDAGILDTFSVQGAAVAGGTLETISELANWVGPMQEIFYGNYAELSITVDALASASFTFKIRSSPKH</sequence>
<accession>A0A6J5SGU0</accession>
<name>A0A6J5SGU0_9CAUD</name>
<gene>
    <name evidence="1" type="ORF">UFOVP1451_12</name>
</gene>
<evidence type="ECO:0000313" key="1">
    <source>
        <dbReference type="EMBL" id="CAB4213322.1"/>
    </source>
</evidence>
<dbReference type="EMBL" id="LR797397">
    <property type="protein sequence ID" value="CAB4213322.1"/>
    <property type="molecule type" value="Genomic_DNA"/>
</dbReference>
<proteinExistence type="predicted"/>